<dbReference type="EMBL" id="GBRH01274866">
    <property type="protein sequence ID" value="JAD23029.1"/>
    <property type="molecule type" value="Transcribed_RNA"/>
</dbReference>
<evidence type="ECO:0000313" key="1">
    <source>
        <dbReference type="EMBL" id="JAD23029.1"/>
    </source>
</evidence>
<organism evidence="1">
    <name type="scientific">Arundo donax</name>
    <name type="common">Giant reed</name>
    <name type="synonym">Donax arundinaceus</name>
    <dbReference type="NCBI Taxonomy" id="35708"/>
    <lineage>
        <taxon>Eukaryota</taxon>
        <taxon>Viridiplantae</taxon>
        <taxon>Streptophyta</taxon>
        <taxon>Embryophyta</taxon>
        <taxon>Tracheophyta</taxon>
        <taxon>Spermatophyta</taxon>
        <taxon>Magnoliopsida</taxon>
        <taxon>Liliopsida</taxon>
        <taxon>Poales</taxon>
        <taxon>Poaceae</taxon>
        <taxon>PACMAD clade</taxon>
        <taxon>Arundinoideae</taxon>
        <taxon>Arundineae</taxon>
        <taxon>Arundo</taxon>
    </lineage>
</organism>
<dbReference type="AlphaFoldDB" id="A0A0A8YAR4"/>
<name>A0A0A8YAR4_ARUDO</name>
<reference evidence="1" key="1">
    <citation type="submission" date="2014-09" db="EMBL/GenBank/DDBJ databases">
        <authorList>
            <person name="Magalhaes I.L.F."/>
            <person name="Oliveira U."/>
            <person name="Santos F.R."/>
            <person name="Vidigal T.H.D.A."/>
            <person name="Brescovit A.D."/>
            <person name="Santos A.J."/>
        </authorList>
    </citation>
    <scope>NUCLEOTIDE SEQUENCE</scope>
    <source>
        <tissue evidence="1">Shoot tissue taken approximately 20 cm above the soil surface</tissue>
    </source>
</reference>
<reference evidence="1" key="2">
    <citation type="journal article" date="2015" name="Data Brief">
        <title>Shoot transcriptome of the giant reed, Arundo donax.</title>
        <authorList>
            <person name="Barrero R.A."/>
            <person name="Guerrero F.D."/>
            <person name="Moolhuijzen P."/>
            <person name="Goolsby J.A."/>
            <person name="Tidwell J."/>
            <person name="Bellgard S.E."/>
            <person name="Bellgard M.I."/>
        </authorList>
    </citation>
    <scope>NUCLEOTIDE SEQUENCE</scope>
    <source>
        <tissue evidence="1">Shoot tissue taken approximately 20 cm above the soil surface</tissue>
    </source>
</reference>
<proteinExistence type="predicted"/>
<accession>A0A0A8YAR4</accession>
<protein>
    <submittedName>
        <fullName evidence="1">Uncharacterized protein</fullName>
    </submittedName>
</protein>
<sequence length="45" mass="4856">MEACWPLSSTAGACDAVEALRAQPTSLAHRDVDHDKAKLHLETPL</sequence>